<feature type="non-terminal residue" evidence="3">
    <location>
        <position position="379"/>
    </location>
</feature>
<proteinExistence type="predicted"/>
<organism evidence="3 4">
    <name type="scientific">Trichostrongylus colubriformis</name>
    <name type="common">Black scour worm</name>
    <dbReference type="NCBI Taxonomy" id="6319"/>
    <lineage>
        <taxon>Eukaryota</taxon>
        <taxon>Metazoa</taxon>
        <taxon>Ecdysozoa</taxon>
        <taxon>Nematoda</taxon>
        <taxon>Chromadorea</taxon>
        <taxon>Rhabditida</taxon>
        <taxon>Rhabditina</taxon>
        <taxon>Rhabditomorpha</taxon>
        <taxon>Strongyloidea</taxon>
        <taxon>Trichostrongylidae</taxon>
        <taxon>Trichostrongylus</taxon>
    </lineage>
</organism>
<feature type="compositionally biased region" description="Basic and acidic residues" evidence="2">
    <location>
        <begin position="269"/>
        <end position="278"/>
    </location>
</feature>
<protein>
    <submittedName>
        <fullName evidence="3">Uncharacterized protein</fullName>
    </submittedName>
</protein>
<dbReference type="AlphaFoldDB" id="A0AAN8IVH2"/>
<evidence type="ECO:0000313" key="4">
    <source>
        <dbReference type="Proteomes" id="UP001331761"/>
    </source>
</evidence>
<evidence type="ECO:0000256" key="2">
    <source>
        <dbReference type="SAM" id="MobiDB-lite"/>
    </source>
</evidence>
<feature type="compositionally biased region" description="Basic and acidic residues" evidence="2">
    <location>
        <begin position="236"/>
        <end position="250"/>
    </location>
</feature>
<feature type="region of interest" description="Disordered" evidence="2">
    <location>
        <begin position="313"/>
        <end position="354"/>
    </location>
</feature>
<feature type="compositionally biased region" description="Polar residues" evidence="2">
    <location>
        <begin position="325"/>
        <end position="337"/>
    </location>
</feature>
<reference evidence="3 4" key="1">
    <citation type="submission" date="2019-10" db="EMBL/GenBank/DDBJ databases">
        <title>Assembly and Annotation for the nematode Trichostrongylus colubriformis.</title>
        <authorList>
            <person name="Martin J."/>
        </authorList>
    </citation>
    <scope>NUCLEOTIDE SEQUENCE [LARGE SCALE GENOMIC DNA]</scope>
    <source>
        <strain evidence="3">G859</strain>
        <tissue evidence="3">Whole worm</tissue>
    </source>
</reference>
<keyword evidence="4" id="KW-1185">Reference proteome</keyword>
<evidence type="ECO:0000313" key="3">
    <source>
        <dbReference type="EMBL" id="KAK5983027.1"/>
    </source>
</evidence>
<feature type="coiled-coil region" evidence="1">
    <location>
        <begin position="81"/>
        <end position="115"/>
    </location>
</feature>
<feature type="compositionally biased region" description="Acidic residues" evidence="2">
    <location>
        <begin position="344"/>
        <end position="354"/>
    </location>
</feature>
<comment type="caution">
    <text evidence="3">The sequence shown here is derived from an EMBL/GenBank/DDBJ whole genome shotgun (WGS) entry which is preliminary data.</text>
</comment>
<name>A0AAN8IVH2_TRICO</name>
<sequence>MGTSASAHRTAVKSISIDQNGWNRPCTSERGSSAASRRSLPILSNWIGNVQEDIDTGIFQKSSRGDGGLTKTERLRLVDRAMRAESAAVECEGKMKGLEREIRTLELRNHDLSTEVCWLRQQCTIACPDVPDGSMASFVPPNCSEQCQVEKKVLHDKIAKQNGELSGLRMEVDRMIAADLRKDIRISELMKELEGAKTRVQALEDLCRDHMSGARRSSHFSVEGITEGGDSSWKSASEEHTEPRKTEDSNLRLLTSRPRPSLRNIFTASKERQIDGKARPSTAIESPSGSFSPPPLERTDTVPVLRSIQILKEIPHDKHHKDEQPQSNKVSHDNSSYQDKELTQDAESDDSDIDITDILESSTRSTAWLHIVPLTFFEK</sequence>
<accession>A0AAN8IVH2</accession>
<evidence type="ECO:0000256" key="1">
    <source>
        <dbReference type="SAM" id="Coils"/>
    </source>
</evidence>
<feature type="region of interest" description="Disordered" evidence="2">
    <location>
        <begin position="217"/>
        <end position="300"/>
    </location>
</feature>
<feature type="compositionally biased region" description="Basic and acidic residues" evidence="2">
    <location>
        <begin position="313"/>
        <end position="324"/>
    </location>
</feature>
<dbReference type="Proteomes" id="UP001331761">
    <property type="component" value="Unassembled WGS sequence"/>
</dbReference>
<feature type="compositionally biased region" description="Low complexity" evidence="2">
    <location>
        <begin position="251"/>
        <end position="263"/>
    </location>
</feature>
<dbReference type="EMBL" id="WIXE01004466">
    <property type="protein sequence ID" value="KAK5983027.1"/>
    <property type="molecule type" value="Genomic_DNA"/>
</dbReference>
<gene>
    <name evidence="3" type="ORF">GCK32_012543</name>
</gene>
<keyword evidence="1" id="KW-0175">Coiled coil</keyword>